<name>A0A9P4LDA0_9PLEO</name>
<protein>
    <submittedName>
        <fullName evidence="1">Ethanolamine utilization protein</fullName>
    </submittedName>
</protein>
<proteinExistence type="predicted"/>
<dbReference type="InterPro" id="IPR014710">
    <property type="entry name" value="RmlC-like_jellyroll"/>
</dbReference>
<keyword evidence="2" id="KW-1185">Reference proteome</keyword>
<dbReference type="InterPro" id="IPR011051">
    <property type="entry name" value="RmlC_Cupin_sf"/>
</dbReference>
<sequence>MPFDTLSESQFHHIPHLEGGPPEVYFVDRFGTPKGPNTENPLTGSMFLLEYAEVFNPPPKYMYDESGVVIKGQLIITDESGKTATCNPGDTFFIHRGSTITFSTPKFAVAYKVAARWKDAH</sequence>
<comment type="caution">
    <text evidence="1">The sequence shown here is derived from an EMBL/GenBank/DDBJ whole genome shotgun (WGS) entry which is preliminary data.</text>
</comment>
<dbReference type="PANTHER" id="PTHR36169">
    <property type="entry name" value="ETHANOLAMINE UTILIZATION PROTEIN EUTQ"/>
    <property type="match status" value="1"/>
</dbReference>
<dbReference type="Gene3D" id="2.60.120.10">
    <property type="entry name" value="Jelly Rolls"/>
    <property type="match status" value="1"/>
</dbReference>
<dbReference type="InterPro" id="IPR010424">
    <property type="entry name" value="EutQ"/>
</dbReference>
<dbReference type="GeneID" id="63854844"/>
<dbReference type="Pfam" id="PF06249">
    <property type="entry name" value="EutQ"/>
    <property type="match status" value="1"/>
</dbReference>
<dbReference type="PANTHER" id="PTHR36169:SF1">
    <property type="entry name" value="ACETATE KINASE EUTQ"/>
    <property type="match status" value="1"/>
</dbReference>
<evidence type="ECO:0000313" key="2">
    <source>
        <dbReference type="Proteomes" id="UP000800039"/>
    </source>
</evidence>
<organism evidence="1 2">
    <name type="scientific">Cucurbitaria berberidis CBS 394.84</name>
    <dbReference type="NCBI Taxonomy" id="1168544"/>
    <lineage>
        <taxon>Eukaryota</taxon>
        <taxon>Fungi</taxon>
        <taxon>Dikarya</taxon>
        <taxon>Ascomycota</taxon>
        <taxon>Pezizomycotina</taxon>
        <taxon>Dothideomycetes</taxon>
        <taxon>Pleosporomycetidae</taxon>
        <taxon>Pleosporales</taxon>
        <taxon>Pleosporineae</taxon>
        <taxon>Cucurbitariaceae</taxon>
        <taxon>Cucurbitaria</taxon>
    </lineage>
</organism>
<gene>
    <name evidence="1" type="ORF">K460DRAFT_413170</name>
</gene>
<dbReference type="EMBL" id="ML976614">
    <property type="protein sequence ID" value="KAF1851631.1"/>
    <property type="molecule type" value="Genomic_DNA"/>
</dbReference>
<dbReference type="AlphaFoldDB" id="A0A9P4LDA0"/>
<dbReference type="SUPFAM" id="SSF51182">
    <property type="entry name" value="RmlC-like cupins"/>
    <property type="match status" value="1"/>
</dbReference>
<evidence type="ECO:0000313" key="1">
    <source>
        <dbReference type="EMBL" id="KAF1851631.1"/>
    </source>
</evidence>
<accession>A0A9P4LDA0</accession>
<dbReference type="RefSeq" id="XP_040794194.1">
    <property type="nucleotide sequence ID" value="XM_040937594.1"/>
</dbReference>
<reference evidence="1" key="1">
    <citation type="submission" date="2020-01" db="EMBL/GenBank/DDBJ databases">
        <authorList>
            <consortium name="DOE Joint Genome Institute"/>
            <person name="Haridas S."/>
            <person name="Albert R."/>
            <person name="Binder M."/>
            <person name="Bloem J."/>
            <person name="Labutti K."/>
            <person name="Salamov A."/>
            <person name="Andreopoulos B."/>
            <person name="Baker S.E."/>
            <person name="Barry K."/>
            <person name="Bills G."/>
            <person name="Bluhm B.H."/>
            <person name="Cannon C."/>
            <person name="Castanera R."/>
            <person name="Culley D.E."/>
            <person name="Daum C."/>
            <person name="Ezra D."/>
            <person name="Gonzalez J.B."/>
            <person name="Henrissat B."/>
            <person name="Kuo A."/>
            <person name="Liang C."/>
            <person name="Lipzen A."/>
            <person name="Lutzoni F."/>
            <person name="Magnuson J."/>
            <person name="Mondo S."/>
            <person name="Nolan M."/>
            <person name="Ohm R."/>
            <person name="Pangilinan J."/>
            <person name="Park H.-J."/>
            <person name="Ramirez L."/>
            <person name="Alfaro M."/>
            <person name="Sun H."/>
            <person name="Tritt A."/>
            <person name="Yoshinaga Y."/>
            <person name="Zwiers L.-H."/>
            <person name="Turgeon B.G."/>
            <person name="Goodwin S.B."/>
            <person name="Spatafora J.W."/>
            <person name="Crous P.W."/>
            <person name="Grigoriev I.V."/>
        </authorList>
    </citation>
    <scope>NUCLEOTIDE SEQUENCE</scope>
    <source>
        <strain evidence="1">CBS 394.84</strain>
    </source>
</reference>
<dbReference type="OrthoDB" id="4985585at2759"/>
<dbReference type="Proteomes" id="UP000800039">
    <property type="component" value="Unassembled WGS sequence"/>
</dbReference>